<dbReference type="EMBL" id="CP032829">
    <property type="protein sequence ID" value="AYJ86708.1"/>
    <property type="molecule type" value="Genomic_DNA"/>
</dbReference>
<name>A0A494TMP4_SPHPE</name>
<dbReference type="GO" id="GO:0005886">
    <property type="term" value="C:plasma membrane"/>
    <property type="evidence" value="ECO:0007669"/>
    <property type="project" value="TreeGrafter"/>
</dbReference>
<dbReference type="OrthoDB" id="948134at2"/>
<feature type="transmembrane region" description="Helical" evidence="1">
    <location>
        <begin position="57"/>
        <end position="78"/>
    </location>
</feature>
<keyword evidence="4" id="KW-1185">Reference proteome</keyword>
<reference evidence="3 4" key="1">
    <citation type="submission" date="2018-09" db="EMBL/GenBank/DDBJ databases">
        <title>Sphingomonas peninsula sp. nov., isolated from fildes peninsula, Antarctic soil.</title>
        <authorList>
            <person name="Yingchao G."/>
        </authorList>
    </citation>
    <scope>NUCLEOTIDE SEQUENCE [LARGE SCALE GENOMIC DNA]</scope>
    <source>
        <strain evidence="3 4">YZ-8</strain>
    </source>
</reference>
<gene>
    <name evidence="3" type="ORF">D3Y57_12995</name>
</gene>
<dbReference type="Pfam" id="PF09335">
    <property type="entry name" value="VTT_dom"/>
    <property type="match status" value="1"/>
</dbReference>
<dbReference type="InterPro" id="IPR051311">
    <property type="entry name" value="DedA_domain"/>
</dbReference>
<keyword evidence="1" id="KW-0472">Membrane</keyword>
<keyword evidence="1" id="KW-0812">Transmembrane</keyword>
<dbReference type="InterPro" id="IPR032816">
    <property type="entry name" value="VTT_dom"/>
</dbReference>
<evidence type="ECO:0000256" key="1">
    <source>
        <dbReference type="SAM" id="Phobius"/>
    </source>
</evidence>
<feature type="transmembrane region" description="Helical" evidence="1">
    <location>
        <begin position="173"/>
        <end position="195"/>
    </location>
</feature>
<evidence type="ECO:0000313" key="3">
    <source>
        <dbReference type="EMBL" id="AYJ86708.1"/>
    </source>
</evidence>
<keyword evidence="1" id="KW-1133">Transmembrane helix</keyword>
<dbReference type="PANTHER" id="PTHR42709:SF2">
    <property type="entry name" value="INNER MEMBRANE PROTEIN YOHD"/>
    <property type="match status" value="1"/>
</dbReference>
<evidence type="ECO:0000259" key="2">
    <source>
        <dbReference type="Pfam" id="PF09335"/>
    </source>
</evidence>
<sequence>MAAARAPLRQTGVDPSVTVNDLLAHYGLFAVFAGSGIEGEPFALAGGILAHRAALPLWQVMIAASLGSCTVDQFWFFLARYFRDDRWVARLSRRPAFADAIDLIERRPTMFILLFRFAYGLRAIAPVAIGSSQVSAWRFVPLTIVASAIWGPIFVTIGYMFGTTLERYLPHSTATIIFVVMAFALISILCTRAALRRRSLRGS</sequence>
<dbReference type="PANTHER" id="PTHR42709">
    <property type="entry name" value="ALKALINE PHOSPHATASE LIKE PROTEIN"/>
    <property type="match status" value="1"/>
</dbReference>
<dbReference type="KEGG" id="spha:D3Y57_12995"/>
<organism evidence="3 4">
    <name type="scientific">Sphingomonas paeninsulae</name>
    <dbReference type="NCBI Taxonomy" id="2319844"/>
    <lineage>
        <taxon>Bacteria</taxon>
        <taxon>Pseudomonadati</taxon>
        <taxon>Pseudomonadota</taxon>
        <taxon>Alphaproteobacteria</taxon>
        <taxon>Sphingomonadales</taxon>
        <taxon>Sphingomonadaceae</taxon>
        <taxon>Sphingomonas</taxon>
    </lineage>
</organism>
<dbReference type="Proteomes" id="UP000276254">
    <property type="component" value="Chromosome"/>
</dbReference>
<proteinExistence type="predicted"/>
<dbReference type="AlphaFoldDB" id="A0A494TMP4"/>
<evidence type="ECO:0000313" key="4">
    <source>
        <dbReference type="Proteomes" id="UP000276254"/>
    </source>
</evidence>
<accession>A0A494TMP4</accession>
<feature type="domain" description="VTT" evidence="2">
    <location>
        <begin position="39"/>
        <end position="160"/>
    </location>
</feature>
<feature type="transmembrane region" description="Helical" evidence="1">
    <location>
        <begin position="139"/>
        <end position="161"/>
    </location>
</feature>
<protein>
    <submittedName>
        <fullName evidence="3">DedA family protein</fullName>
    </submittedName>
</protein>